<dbReference type="AlphaFoldDB" id="A0A6C0LIG4"/>
<protein>
    <recommendedName>
        <fullName evidence="2">Phosphoglycerate mutase family protein</fullName>
    </recommendedName>
</protein>
<reference evidence="1" key="1">
    <citation type="journal article" date="2020" name="Nature">
        <title>Giant virus diversity and host interactions through global metagenomics.</title>
        <authorList>
            <person name="Schulz F."/>
            <person name="Roux S."/>
            <person name="Paez-Espino D."/>
            <person name="Jungbluth S."/>
            <person name="Walsh D.A."/>
            <person name="Denef V.J."/>
            <person name="McMahon K.D."/>
            <person name="Konstantinidis K.T."/>
            <person name="Eloe-Fadrosh E.A."/>
            <person name="Kyrpides N.C."/>
            <person name="Woyke T."/>
        </authorList>
    </citation>
    <scope>NUCLEOTIDE SEQUENCE</scope>
    <source>
        <strain evidence="1">GVMAG-M-3300027833-19</strain>
    </source>
</reference>
<sequence length="214" mass="25634">MKCSYLIRHSERIDFAYPNIWKNTKRYQENHKDPYITKNGILLVRKAMLKIINDIKNNDNYVPDYIYSSPFVRCIETSIVISSIVNSIFKKRPLIRIEYGLRELYVMPFCYRQLMDKKMTVEWILKRYYKHKHIFDTKYRSIHKFDEMQYNALNPLTEINRPLKVIAKLDGIICTHGLNILSLIRKSKGKLKWFENNKVTGKSQHSYCAMVKIK</sequence>
<dbReference type="InterPro" id="IPR029033">
    <property type="entry name" value="His_PPase_superfam"/>
</dbReference>
<dbReference type="PANTHER" id="PTHR16469">
    <property type="entry name" value="UBIQUITIN-ASSOCIATED AND SH3 DOMAIN-CONTAINING BA-RELATED"/>
    <property type="match status" value="1"/>
</dbReference>
<proteinExistence type="predicted"/>
<dbReference type="Gene3D" id="3.40.50.1240">
    <property type="entry name" value="Phosphoglycerate mutase-like"/>
    <property type="match status" value="1"/>
</dbReference>
<organism evidence="1">
    <name type="scientific">viral metagenome</name>
    <dbReference type="NCBI Taxonomy" id="1070528"/>
    <lineage>
        <taxon>unclassified sequences</taxon>
        <taxon>metagenomes</taxon>
        <taxon>organismal metagenomes</taxon>
    </lineage>
</organism>
<dbReference type="PANTHER" id="PTHR16469:SF27">
    <property type="entry name" value="UBIQUITIN-ASSOCIATED AND SH3 DOMAIN-CONTAINING BA-RELATED"/>
    <property type="match status" value="1"/>
</dbReference>
<dbReference type="InterPro" id="IPR051710">
    <property type="entry name" value="Phosphatase_SH3-domain"/>
</dbReference>
<evidence type="ECO:0000313" key="1">
    <source>
        <dbReference type="EMBL" id="QHU30746.1"/>
    </source>
</evidence>
<accession>A0A6C0LIG4</accession>
<dbReference type="EMBL" id="MN740516">
    <property type="protein sequence ID" value="QHU30746.1"/>
    <property type="molecule type" value="Genomic_DNA"/>
</dbReference>
<dbReference type="SUPFAM" id="SSF53254">
    <property type="entry name" value="Phosphoglycerate mutase-like"/>
    <property type="match status" value="1"/>
</dbReference>
<name>A0A6C0LIG4_9ZZZZ</name>
<evidence type="ECO:0008006" key="2">
    <source>
        <dbReference type="Google" id="ProtNLM"/>
    </source>
</evidence>